<keyword evidence="9 10" id="KW-0472">Membrane</keyword>
<proteinExistence type="inferred from homology"/>
<evidence type="ECO:0000256" key="4">
    <source>
        <dbReference type="ARBA" id="ARBA00022679"/>
    </source>
</evidence>
<evidence type="ECO:0000313" key="13">
    <source>
        <dbReference type="Proteomes" id="UP000678393"/>
    </source>
</evidence>
<keyword evidence="8 10" id="KW-0333">Golgi apparatus</keyword>
<evidence type="ECO:0000256" key="5">
    <source>
        <dbReference type="ARBA" id="ARBA00022692"/>
    </source>
</evidence>
<comment type="caution">
    <text evidence="12">The sequence shown here is derived from an EMBL/GenBank/DDBJ whole genome shotgun (WGS) entry which is preliminary data.</text>
</comment>
<dbReference type="GO" id="GO:0016758">
    <property type="term" value="F:hexosyltransferase activity"/>
    <property type="evidence" value="ECO:0007669"/>
    <property type="project" value="InterPro"/>
</dbReference>
<evidence type="ECO:0000313" key="12">
    <source>
        <dbReference type="EMBL" id="CAG5124667.1"/>
    </source>
</evidence>
<evidence type="ECO:0000256" key="10">
    <source>
        <dbReference type="RuleBase" id="RU363063"/>
    </source>
</evidence>
<name>A0A8S3Z560_9EUPU</name>
<evidence type="ECO:0000256" key="2">
    <source>
        <dbReference type="ARBA" id="ARBA00008661"/>
    </source>
</evidence>
<dbReference type="PANTHER" id="PTHR11214:SF378">
    <property type="entry name" value="BETA-1,3-GALACTOSYLTRANSFERASE 4"/>
    <property type="match status" value="1"/>
</dbReference>
<evidence type="ECO:0000256" key="6">
    <source>
        <dbReference type="ARBA" id="ARBA00022968"/>
    </source>
</evidence>
<feature type="region of interest" description="Disordered" evidence="11">
    <location>
        <begin position="48"/>
        <end position="72"/>
    </location>
</feature>
<evidence type="ECO:0000256" key="7">
    <source>
        <dbReference type="ARBA" id="ARBA00022989"/>
    </source>
</evidence>
<keyword evidence="7 10" id="KW-1133">Transmembrane helix</keyword>
<evidence type="ECO:0000256" key="9">
    <source>
        <dbReference type="ARBA" id="ARBA00023136"/>
    </source>
</evidence>
<comment type="similarity">
    <text evidence="2 10">Belongs to the glycosyltransferase 31 family.</text>
</comment>
<dbReference type="Pfam" id="PF01762">
    <property type="entry name" value="Galactosyl_T"/>
    <property type="match status" value="1"/>
</dbReference>
<feature type="transmembrane region" description="Helical" evidence="10">
    <location>
        <begin position="15"/>
        <end position="39"/>
    </location>
</feature>
<accession>A0A8S3Z560</accession>
<evidence type="ECO:0000256" key="1">
    <source>
        <dbReference type="ARBA" id="ARBA00004323"/>
    </source>
</evidence>
<dbReference type="EC" id="2.4.1.-" evidence="10"/>
<protein>
    <recommendedName>
        <fullName evidence="10">Hexosyltransferase</fullName>
        <ecNumber evidence="10">2.4.1.-</ecNumber>
    </recommendedName>
</protein>
<evidence type="ECO:0000256" key="8">
    <source>
        <dbReference type="ARBA" id="ARBA00023034"/>
    </source>
</evidence>
<dbReference type="Proteomes" id="UP000678393">
    <property type="component" value="Unassembled WGS sequence"/>
</dbReference>
<dbReference type="OrthoDB" id="2139606at2759"/>
<feature type="compositionally biased region" description="Polar residues" evidence="11">
    <location>
        <begin position="48"/>
        <end position="58"/>
    </location>
</feature>
<dbReference type="InterPro" id="IPR002659">
    <property type="entry name" value="Glyco_trans_31"/>
</dbReference>
<comment type="subcellular location">
    <subcellularLocation>
        <location evidence="1 10">Golgi apparatus membrane</location>
        <topology evidence="1 10">Single-pass type II membrane protein</topology>
    </subcellularLocation>
</comment>
<sequence>MRRIAVRWSTGKQKLVIMFAVNVVCFFLAHFTLSSLHLIGHRRTFPLRSQRSAPSGSTPDPKKTPEDMQLTTSEVSKHVNTTKARLFKNSACVSNQFFNDTTRCSSCLRPGAGKIEFLRTPVEHLNPANYTGYFKPASGVVQNLITDYLITPSLDCPYLLAVQASVKDRPHERDLVRRTWGSVAETQTWPNRTINAKIKILFVVAHINKTEQENQRNHTLQFAELVSEARLHNDILYIDMIDNYQNLTLKLVSAFKWVKDNCPCVTFVLKVDFDTFVNVPLLVDFLLLHQDEFVFSVLGVVYKNAVRRWGRWRVPKSVYPMQNYPFYASGCAYVLSMKVISQVVDTAPHYRILPIEDAFITGILRLVIGYQLVNVPTAFTHYTDNKWHHCQLLNDTKALAVSRQGYKHKRVWKSFLESSCR</sequence>
<dbReference type="PANTHER" id="PTHR11214">
    <property type="entry name" value="BETA-1,3-N-ACETYLGLUCOSAMINYLTRANSFERASE"/>
    <property type="match status" value="1"/>
</dbReference>
<evidence type="ECO:0000256" key="3">
    <source>
        <dbReference type="ARBA" id="ARBA00022676"/>
    </source>
</evidence>
<dbReference type="GO" id="GO:0000139">
    <property type="term" value="C:Golgi membrane"/>
    <property type="evidence" value="ECO:0007669"/>
    <property type="project" value="UniProtKB-SubCell"/>
</dbReference>
<organism evidence="12 13">
    <name type="scientific">Candidula unifasciata</name>
    <dbReference type="NCBI Taxonomy" id="100452"/>
    <lineage>
        <taxon>Eukaryota</taxon>
        <taxon>Metazoa</taxon>
        <taxon>Spiralia</taxon>
        <taxon>Lophotrochozoa</taxon>
        <taxon>Mollusca</taxon>
        <taxon>Gastropoda</taxon>
        <taxon>Heterobranchia</taxon>
        <taxon>Euthyneura</taxon>
        <taxon>Panpulmonata</taxon>
        <taxon>Eupulmonata</taxon>
        <taxon>Stylommatophora</taxon>
        <taxon>Helicina</taxon>
        <taxon>Helicoidea</taxon>
        <taxon>Geomitridae</taxon>
        <taxon>Candidula</taxon>
    </lineage>
</organism>
<dbReference type="EMBL" id="CAJHNH020001835">
    <property type="protein sequence ID" value="CAG5124667.1"/>
    <property type="molecule type" value="Genomic_DNA"/>
</dbReference>
<keyword evidence="6 10" id="KW-0735">Signal-anchor</keyword>
<dbReference type="AlphaFoldDB" id="A0A8S3Z560"/>
<dbReference type="Gene3D" id="3.90.550.50">
    <property type="match status" value="1"/>
</dbReference>
<keyword evidence="4" id="KW-0808">Transferase</keyword>
<gene>
    <name evidence="12" type="ORF">CUNI_LOCUS10225</name>
</gene>
<dbReference type="GO" id="GO:0006493">
    <property type="term" value="P:protein O-linked glycosylation"/>
    <property type="evidence" value="ECO:0007669"/>
    <property type="project" value="TreeGrafter"/>
</dbReference>
<keyword evidence="5 10" id="KW-0812">Transmembrane</keyword>
<keyword evidence="3 10" id="KW-0328">Glycosyltransferase</keyword>
<evidence type="ECO:0000256" key="11">
    <source>
        <dbReference type="SAM" id="MobiDB-lite"/>
    </source>
</evidence>
<keyword evidence="13" id="KW-1185">Reference proteome</keyword>
<reference evidence="12" key="1">
    <citation type="submission" date="2021-04" db="EMBL/GenBank/DDBJ databases">
        <authorList>
            <consortium name="Molecular Ecology Group"/>
        </authorList>
    </citation>
    <scope>NUCLEOTIDE SEQUENCE</scope>
</reference>